<dbReference type="STRING" id="455193.SAMN05421805_102257"/>
<accession>A0A1I4VKS3</accession>
<protein>
    <submittedName>
        <fullName evidence="2">Uncharacterized protein</fullName>
    </submittedName>
</protein>
<name>A0A1I4VKS3_9PSEU</name>
<dbReference type="AlphaFoldDB" id="A0A1I4VKS3"/>
<evidence type="ECO:0000313" key="4">
    <source>
        <dbReference type="Proteomes" id="UP000270697"/>
    </source>
</evidence>
<dbReference type="EMBL" id="RBXX01000002">
    <property type="protein sequence ID" value="RKT87322.1"/>
    <property type="molecule type" value="Genomic_DNA"/>
</dbReference>
<evidence type="ECO:0000313" key="2">
    <source>
        <dbReference type="EMBL" id="SFN01852.1"/>
    </source>
</evidence>
<dbReference type="Proteomes" id="UP000270697">
    <property type="component" value="Unassembled WGS sequence"/>
</dbReference>
<dbReference type="EMBL" id="FOUP01000002">
    <property type="protein sequence ID" value="SFN01852.1"/>
    <property type="molecule type" value="Genomic_DNA"/>
</dbReference>
<evidence type="ECO:0000313" key="3">
    <source>
        <dbReference type="Proteomes" id="UP000199398"/>
    </source>
</evidence>
<gene>
    <name evidence="1" type="ORF">ATL45_5730</name>
    <name evidence="2" type="ORF">SAMN05421805_102257</name>
</gene>
<dbReference type="Proteomes" id="UP000199398">
    <property type="component" value="Unassembled WGS sequence"/>
</dbReference>
<proteinExistence type="predicted"/>
<organism evidence="2 3">
    <name type="scientific">Saccharopolyspora antimicrobica</name>
    <dbReference type="NCBI Taxonomy" id="455193"/>
    <lineage>
        <taxon>Bacteria</taxon>
        <taxon>Bacillati</taxon>
        <taxon>Actinomycetota</taxon>
        <taxon>Actinomycetes</taxon>
        <taxon>Pseudonocardiales</taxon>
        <taxon>Pseudonocardiaceae</taxon>
        <taxon>Saccharopolyspora</taxon>
    </lineage>
</organism>
<reference evidence="2 3" key="1">
    <citation type="submission" date="2016-10" db="EMBL/GenBank/DDBJ databases">
        <authorList>
            <person name="de Groot N.N."/>
        </authorList>
    </citation>
    <scope>NUCLEOTIDE SEQUENCE [LARGE SCALE GENOMIC DNA]</scope>
    <source>
        <strain evidence="2 3">CPCC 201259</strain>
    </source>
</reference>
<sequence length="317" mass="35792">MAKIGRMSGDEKPVRRVKVTAEVIFEVTDVAAVERAALEDIAQTSFAGDEAAVAEIVAEEQEAVRGDLIEAVSWLADPERMISFEVPGIQCGLTTYGVDDLDNPESAWYPDFGSLFQVCGCRLDSCDRCAGYELTPRMAAVLSSMSQMLADQAYDDVIEHGDEPVENESAWSLFAEYPRVTWRQDAVWRRQAARAFDDLAADLEAGDWPLPRCPAEEMALHLTLRYAQAAVDDGWAGFDGPLKDVPEYPDDFEWDALYEMFFQDLDILSLFDVELDGIEDPETETNRHFGIGDYRPQAWFRSFNNMEPRDGRRPFRR</sequence>
<reference evidence="1 4" key="2">
    <citation type="submission" date="2018-10" db="EMBL/GenBank/DDBJ databases">
        <title>Sequencing the genomes of 1000 actinobacteria strains.</title>
        <authorList>
            <person name="Klenk H.-P."/>
        </authorList>
    </citation>
    <scope>NUCLEOTIDE SEQUENCE [LARGE SCALE GENOMIC DNA]</scope>
    <source>
        <strain evidence="1 4">DSM 45119</strain>
    </source>
</reference>
<keyword evidence="4" id="KW-1185">Reference proteome</keyword>
<evidence type="ECO:0000313" key="1">
    <source>
        <dbReference type="EMBL" id="RKT87322.1"/>
    </source>
</evidence>